<dbReference type="GO" id="GO:0019867">
    <property type="term" value="C:outer membrane"/>
    <property type="evidence" value="ECO:0007669"/>
    <property type="project" value="InterPro"/>
</dbReference>
<dbReference type="SUPFAM" id="SSF56925">
    <property type="entry name" value="OMPA-like"/>
    <property type="match status" value="1"/>
</dbReference>
<feature type="signal peptide" evidence="1">
    <location>
        <begin position="1"/>
        <end position="23"/>
    </location>
</feature>
<gene>
    <name evidence="2" type="ORF">IFO71_20540</name>
</gene>
<sequence>MRVSKSVLLMAMSAALVSPSALAEDWFVRLGAHAVDPKSDNGTLAGGALQVDIGSDVRPTLVVGRFLDEHWALELLAAAPFEHEVKLNGDKALDFKHLPPTFSVQYYFGEAGSFRPFVGAGVNYTWTYDERESGALAGTRVGLENSWGLAAQLGFSAPLADRWQLIGDLRWIDIDAKVKVNGAEVGSVAVDPLVYGLYASYSF</sequence>
<feature type="chain" id="PRO_5043352188" evidence="1">
    <location>
        <begin position="24"/>
        <end position="203"/>
    </location>
</feature>
<dbReference type="EMBL" id="JACYTR010000087">
    <property type="protein sequence ID" value="MBD8528144.1"/>
    <property type="molecule type" value="Genomic_DNA"/>
</dbReference>
<organism evidence="2 3">
    <name type="scientific">Pseudomarimonas arenosa</name>
    <dbReference type="NCBI Taxonomy" id="2774145"/>
    <lineage>
        <taxon>Bacteria</taxon>
        <taxon>Pseudomonadati</taxon>
        <taxon>Pseudomonadota</taxon>
        <taxon>Gammaproteobacteria</taxon>
        <taxon>Lysobacterales</taxon>
        <taxon>Lysobacteraceae</taxon>
        <taxon>Pseudomarimonas</taxon>
    </lineage>
</organism>
<dbReference type="Proteomes" id="UP000613768">
    <property type="component" value="Unassembled WGS sequence"/>
</dbReference>
<dbReference type="Pfam" id="PF03922">
    <property type="entry name" value="OmpW"/>
    <property type="match status" value="1"/>
</dbReference>
<dbReference type="AlphaFoldDB" id="A0AAW3ZT33"/>
<protein>
    <submittedName>
        <fullName evidence="2">OmpW family protein</fullName>
    </submittedName>
</protein>
<dbReference type="PANTHER" id="PTHR36920:SF1">
    <property type="entry name" value="OUTER MEMBRANE PROTEIN W"/>
    <property type="match status" value="1"/>
</dbReference>
<dbReference type="InterPro" id="IPR011250">
    <property type="entry name" value="OMP/PagP_B-barrel"/>
</dbReference>
<dbReference type="InterPro" id="IPR005618">
    <property type="entry name" value="OMPW"/>
</dbReference>
<keyword evidence="1" id="KW-0732">Signal</keyword>
<dbReference type="RefSeq" id="WP_192031563.1">
    <property type="nucleotide sequence ID" value="NZ_JACYTR010000087.1"/>
</dbReference>
<proteinExistence type="predicted"/>
<dbReference type="Gene3D" id="2.40.160.20">
    <property type="match status" value="1"/>
</dbReference>
<dbReference type="PANTHER" id="PTHR36920">
    <property type="match status" value="1"/>
</dbReference>
<name>A0AAW3ZT33_9GAMM</name>
<evidence type="ECO:0000313" key="2">
    <source>
        <dbReference type="EMBL" id="MBD8528144.1"/>
    </source>
</evidence>
<evidence type="ECO:0000256" key="1">
    <source>
        <dbReference type="SAM" id="SignalP"/>
    </source>
</evidence>
<dbReference type="GO" id="GO:0055085">
    <property type="term" value="P:transmembrane transport"/>
    <property type="evidence" value="ECO:0007669"/>
    <property type="project" value="TreeGrafter"/>
</dbReference>
<reference evidence="2 3" key="1">
    <citation type="submission" date="2020-09" db="EMBL/GenBank/DDBJ databases">
        <title>Pseudoxanthomonas sp. CAU 1598 isolated from sand of Yaerae Beach.</title>
        <authorList>
            <person name="Kim W."/>
        </authorList>
    </citation>
    <scope>NUCLEOTIDE SEQUENCE [LARGE SCALE GENOMIC DNA]</scope>
    <source>
        <strain evidence="2 3">CAU 1598</strain>
    </source>
</reference>
<comment type="caution">
    <text evidence="2">The sequence shown here is derived from an EMBL/GenBank/DDBJ whole genome shotgun (WGS) entry which is preliminary data.</text>
</comment>
<evidence type="ECO:0000313" key="3">
    <source>
        <dbReference type="Proteomes" id="UP000613768"/>
    </source>
</evidence>
<accession>A0AAW3ZT33</accession>
<keyword evidence="3" id="KW-1185">Reference proteome</keyword>